<feature type="compositionally biased region" description="Acidic residues" evidence="1">
    <location>
        <begin position="143"/>
        <end position="173"/>
    </location>
</feature>
<comment type="caution">
    <text evidence="2">The sequence shown here is derived from an EMBL/GenBank/DDBJ whole genome shotgun (WGS) entry which is preliminary data.</text>
</comment>
<feature type="compositionally biased region" description="Polar residues" evidence="1">
    <location>
        <begin position="302"/>
        <end position="315"/>
    </location>
</feature>
<feature type="region of interest" description="Disordered" evidence="1">
    <location>
        <begin position="300"/>
        <end position="329"/>
    </location>
</feature>
<gene>
    <name evidence="2" type="ORF">DM860_000468</name>
</gene>
<dbReference type="Proteomes" id="UP000249390">
    <property type="component" value="Unassembled WGS sequence"/>
</dbReference>
<dbReference type="AlphaFoldDB" id="A0A328CX03"/>
<evidence type="ECO:0000313" key="2">
    <source>
        <dbReference type="EMBL" id="RAL37774.1"/>
    </source>
</evidence>
<name>A0A328CX03_9ASTE</name>
<dbReference type="EMBL" id="NQVE01000215">
    <property type="protein sequence ID" value="RAL37774.1"/>
    <property type="molecule type" value="Genomic_DNA"/>
</dbReference>
<reference evidence="2 3" key="1">
    <citation type="submission" date="2018-06" db="EMBL/GenBank/DDBJ databases">
        <title>The Genome of Cuscuta australis (Dodder) Provides Insight into the Evolution of Plant Parasitism.</title>
        <authorList>
            <person name="Liu H."/>
        </authorList>
    </citation>
    <scope>NUCLEOTIDE SEQUENCE [LARGE SCALE GENOMIC DNA]</scope>
    <source>
        <strain evidence="3">cv. Yunnan</strain>
        <tissue evidence="2">Vines</tissue>
    </source>
</reference>
<feature type="region of interest" description="Disordered" evidence="1">
    <location>
        <begin position="122"/>
        <end position="173"/>
    </location>
</feature>
<sequence length="329" mass="37629">MSQENTILLVAHWNGEIQTLNSEVQYSELPKKSLLFNSDISYNTFLGQITSDVLEDGFQGVESVYGKFPRHQSGVYVGLRPLPINDEPIWRHFIRKASREYDVVEVFIGVSKNVEEEADGNPFFHQQMDQPSSSHFAQHIDSDPDDAEYIAPSTEDEESSEEEEDISADEGEDGQDVRAMPQLHDRQSHVLNLSLRPMFHIPIIEVDNREVKSLEDFVSTMCEAISISSFQHHVQHGIYSVVVDGSFNNGHRETFVVNLNGRTCTCGDWSYINAYSDMLMPLPDEADWPTSGYEIVRPTARARTQTGRPTRTRCPNNMDYRPRRRRNEQ</sequence>
<proteinExistence type="predicted"/>
<feature type="compositionally biased region" description="Polar residues" evidence="1">
    <location>
        <begin position="127"/>
        <end position="136"/>
    </location>
</feature>
<evidence type="ECO:0000313" key="3">
    <source>
        <dbReference type="Proteomes" id="UP000249390"/>
    </source>
</evidence>
<keyword evidence="3" id="KW-1185">Reference proteome</keyword>
<accession>A0A328CX03</accession>
<protein>
    <submittedName>
        <fullName evidence="2">Uncharacterized protein</fullName>
    </submittedName>
</protein>
<organism evidence="2 3">
    <name type="scientific">Cuscuta australis</name>
    <dbReference type="NCBI Taxonomy" id="267555"/>
    <lineage>
        <taxon>Eukaryota</taxon>
        <taxon>Viridiplantae</taxon>
        <taxon>Streptophyta</taxon>
        <taxon>Embryophyta</taxon>
        <taxon>Tracheophyta</taxon>
        <taxon>Spermatophyta</taxon>
        <taxon>Magnoliopsida</taxon>
        <taxon>eudicotyledons</taxon>
        <taxon>Gunneridae</taxon>
        <taxon>Pentapetalae</taxon>
        <taxon>asterids</taxon>
        <taxon>lamiids</taxon>
        <taxon>Solanales</taxon>
        <taxon>Convolvulaceae</taxon>
        <taxon>Cuscuteae</taxon>
        <taxon>Cuscuta</taxon>
        <taxon>Cuscuta subgen. Grammica</taxon>
        <taxon>Cuscuta sect. Cleistogrammica</taxon>
    </lineage>
</organism>
<evidence type="ECO:0000256" key="1">
    <source>
        <dbReference type="SAM" id="MobiDB-lite"/>
    </source>
</evidence>